<dbReference type="InterPro" id="IPR036397">
    <property type="entry name" value="RNaseH_sf"/>
</dbReference>
<evidence type="ECO:0000256" key="4">
    <source>
        <dbReference type="ARBA" id="ARBA00022552"/>
    </source>
</evidence>
<dbReference type="GO" id="GO:0008408">
    <property type="term" value="F:3'-5' exonuclease activity"/>
    <property type="evidence" value="ECO:0007669"/>
    <property type="project" value="InterPro"/>
</dbReference>
<feature type="compositionally biased region" description="Basic and acidic residues" evidence="10">
    <location>
        <begin position="397"/>
        <end position="409"/>
    </location>
</feature>
<evidence type="ECO:0000256" key="9">
    <source>
        <dbReference type="ARBA" id="ARBA00025599"/>
    </source>
</evidence>
<keyword evidence="4" id="KW-0698">rRNA processing</keyword>
<dbReference type="OrthoDB" id="8191639at2759"/>
<dbReference type="GO" id="GO:0000027">
    <property type="term" value="P:ribosomal large subunit assembly"/>
    <property type="evidence" value="ECO:0007669"/>
    <property type="project" value="TreeGrafter"/>
</dbReference>
<gene>
    <name evidence="12" type="ORF">L202_00223</name>
</gene>
<comment type="subcellular location">
    <subcellularLocation>
        <location evidence="1">Nucleus</location>
    </subcellularLocation>
</comment>
<evidence type="ECO:0000259" key="11">
    <source>
        <dbReference type="SMART" id="SM00479"/>
    </source>
</evidence>
<evidence type="ECO:0000256" key="8">
    <source>
        <dbReference type="ARBA" id="ARBA00023242"/>
    </source>
</evidence>
<dbReference type="Pfam" id="PF00929">
    <property type="entry name" value="RNase_T"/>
    <property type="match status" value="1"/>
</dbReference>
<dbReference type="InterPro" id="IPR012337">
    <property type="entry name" value="RNaseH-like_sf"/>
</dbReference>
<dbReference type="InterPro" id="IPR013520">
    <property type="entry name" value="Ribonucl_H"/>
</dbReference>
<dbReference type="InterPro" id="IPR047021">
    <property type="entry name" value="REXO1/3/4-like"/>
</dbReference>
<proteinExistence type="inferred from homology"/>
<feature type="region of interest" description="Disordered" evidence="10">
    <location>
        <begin position="32"/>
        <end position="66"/>
    </location>
</feature>
<keyword evidence="5" id="KW-0540">Nuclease</keyword>
<dbReference type="Proteomes" id="UP000094065">
    <property type="component" value="Unassembled WGS sequence"/>
</dbReference>
<dbReference type="AlphaFoldDB" id="A0A1E3I793"/>
<sequence length="426" mass="46165">MFRSVWQIIMDKTKTAPSGNWAQLQKNLVPTKSVSKLKTSSHPRNKRDSKSAPSSSGSNAGPSRGIGQYMGRVEVAANAKTTISLPQPVPSHRDMMRGNVTVKEPCVLLENPSGDHFVEELRHMVMGNHVLSESQKLPGQYLAIDCEMVGVGPQGSESALARVSIVNYHGHIILDTFVQPREPVTDYRTWISGVRAQDLITGRDFADVGKEVAELLEGKVLVGHAIENDLKALMLAHPGPLTRDTQAYKGLREKLNNKRPGLAKASQQLLGIQIQTGAHSSVIDARVTMAIYRLFKKEWEKSVWHLTEAYRNKHKGAQPEAAPAEEEGSAEEVSTSAPKLFPSSSSHTNPKTSGQRTGKKKSKLQEFPGGGRKGISSGLSVIVRRGGKRVGGTGRGDGSRRMDRDRGAEAGRASSGGSGGNWWESA</sequence>
<evidence type="ECO:0000313" key="12">
    <source>
        <dbReference type="EMBL" id="ODN84225.1"/>
    </source>
</evidence>
<dbReference type="GeneID" id="30151532"/>
<dbReference type="SMART" id="SM00479">
    <property type="entry name" value="EXOIII"/>
    <property type="match status" value="1"/>
</dbReference>
<name>A0A1E3I793_9TREE</name>
<protein>
    <recommendedName>
        <fullName evidence="3">RNA exonuclease 4</fullName>
    </recommendedName>
</protein>
<keyword evidence="13" id="KW-1185">Reference proteome</keyword>
<comment type="function">
    <text evidence="9">Exoribonuclease involved in ribosome biosynthesis. Involved in the processing of ITS1, the internal transcribed spacer localized between the 18S and 5.8S rRNAs.</text>
</comment>
<comment type="caution">
    <text evidence="12">The sequence shown here is derived from an EMBL/GenBank/DDBJ whole genome shotgun (WGS) entry which is preliminary data.</text>
</comment>
<dbReference type="PANTHER" id="PTHR12801">
    <property type="entry name" value="RNA EXONUCLEASE REXO1 / RECO3 FAMILY MEMBER-RELATED"/>
    <property type="match status" value="1"/>
</dbReference>
<dbReference type="InterPro" id="IPR037431">
    <property type="entry name" value="REX4_DEDDh_dom"/>
</dbReference>
<feature type="compositionally biased region" description="Low complexity" evidence="10">
    <location>
        <begin position="51"/>
        <end position="63"/>
    </location>
</feature>
<reference evidence="12 13" key="1">
    <citation type="submission" date="2016-06" db="EMBL/GenBank/DDBJ databases">
        <title>Evolution of pathogenesis and genome organization in the Tremellales.</title>
        <authorList>
            <person name="Cuomo C."/>
            <person name="Litvintseva A."/>
            <person name="Heitman J."/>
            <person name="Chen Y."/>
            <person name="Sun S."/>
            <person name="Springer D."/>
            <person name="Dromer F."/>
            <person name="Young S."/>
            <person name="Zeng Q."/>
            <person name="Chapman S."/>
            <person name="Gujja S."/>
            <person name="Saif S."/>
            <person name="Birren B."/>
        </authorList>
    </citation>
    <scope>NUCLEOTIDE SEQUENCE [LARGE SCALE GENOMIC DNA]</scope>
    <source>
        <strain evidence="12 13">CBS 6039</strain>
    </source>
</reference>
<dbReference type="GO" id="GO:0005634">
    <property type="term" value="C:nucleus"/>
    <property type="evidence" value="ECO:0007669"/>
    <property type="project" value="UniProtKB-SubCell"/>
</dbReference>
<dbReference type="PANTHER" id="PTHR12801:SF45">
    <property type="entry name" value="RNA EXONUCLEASE 4"/>
    <property type="match status" value="1"/>
</dbReference>
<evidence type="ECO:0000256" key="3">
    <source>
        <dbReference type="ARBA" id="ARBA00016937"/>
    </source>
</evidence>
<dbReference type="EMBL" id="AWGJ01000001">
    <property type="protein sequence ID" value="ODN84225.1"/>
    <property type="molecule type" value="Genomic_DNA"/>
</dbReference>
<dbReference type="Gene3D" id="3.30.420.10">
    <property type="entry name" value="Ribonuclease H-like superfamily/Ribonuclease H"/>
    <property type="match status" value="1"/>
</dbReference>
<dbReference type="GO" id="GO:0006364">
    <property type="term" value="P:rRNA processing"/>
    <property type="evidence" value="ECO:0007669"/>
    <property type="project" value="UniProtKB-KW"/>
</dbReference>
<dbReference type="GO" id="GO:0003676">
    <property type="term" value="F:nucleic acid binding"/>
    <property type="evidence" value="ECO:0007669"/>
    <property type="project" value="InterPro"/>
</dbReference>
<dbReference type="SUPFAM" id="SSF53098">
    <property type="entry name" value="Ribonuclease H-like"/>
    <property type="match status" value="1"/>
</dbReference>
<evidence type="ECO:0000256" key="1">
    <source>
        <dbReference type="ARBA" id="ARBA00004123"/>
    </source>
</evidence>
<keyword evidence="6" id="KW-0378">Hydrolase</keyword>
<accession>A0A1E3I793</accession>
<comment type="similarity">
    <text evidence="2">Belongs to the REXO4 family.</text>
</comment>
<organism evidence="12 13">
    <name type="scientific">Cryptococcus amylolentus CBS 6039</name>
    <dbReference type="NCBI Taxonomy" id="1295533"/>
    <lineage>
        <taxon>Eukaryota</taxon>
        <taxon>Fungi</taxon>
        <taxon>Dikarya</taxon>
        <taxon>Basidiomycota</taxon>
        <taxon>Agaricomycotina</taxon>
        <taxon>Tremellomycetes</taxon>
        <taxon>Tremellales</taxon>
        <taxon>Cryptococcaceae</taxon>
        <taxon>Cryptococcus</taxon>
    </lineage>
</organism>
<keyword evidence="7" id="KW-0269">Exonuclease</keyword>
<evidence type="ECO:0000256" key="2">
    <source>
        <dbReference type="ARBA" id="ARBA00010489"/>
    </source>
</evidence>
<evidence type="ECO:0000256" key="10">
    <source>
        <dbReference type="SAM" id="MobiDB-lite"/>
    </source>
</evidence>
<evidence type="ECO:0000256" key="6">
    <source>
        <dbReference type="ARBA" id="ARBA00022801"/>
    </source>
</evidence>
<evidence type="ECO:0000256" key="5">
    <source>
        <dbReference type="ARBA" id="ARBA00022722"/>
    </source>
</evidence>
<feature type="compositionally biased region" description="Polar residues" evidence="10">
    <location>
        <begin position="342"/>
        <end position="356"/>
    </location>
</feature>
<dbReference type="STRING" id="1295533.A0A1E3I793"/>
<dbReference type="RefSeq" id="XP_018998028.1">
    <property type="nucleotide sequence ID" value="XM_019133323.1"/>
</dbReference>
<feature type="domain" description="Exonuclease" evidence="11">
    <location>
        <begin position="140"/>
        <end position="301"/>
    </location>
</feature>
<evidence type="ECO:0000313" key="13">
    <source>
        <dbReference type="Proteomes" id="UP000094065"/>
    </source>
</evidence>
<dbReference type="FunFam" id="3.30.420.10:FF:000007">
    <property type="entry name" value="Interferon-stimulated exonuclease gene 20"/>
    <property type="match status" value="1"/>
</dbReference>
<feature type="region of interest" description="Disordered" evidence="10">
    <location>
        <begin position="315"/>
        <end position="426"/>
    </location>
</feature>
<evidence type="ECO:0000256" key="7">
    <source>
        <dbReference type="ARBA" id="ARBA00022839"/>
    </source>
</evidence>
<keyword evidence="8" id="KW-0539">Nucleus</keyword>
<dbReference type="CDD" id="cd06144">
    <property type="entry name" value="REX4_like"/>
    <property type="match status" value="1"/>
</dbReference>